<dbReference type="PANTHER" id="PTHR33940:SF1">
    <property type="entry name" value="APOLIPOPHORIN-RELATED"/>
    <property type="match status" value="1"/>
</dbReference>
<accession>A0A8R1IT21</accession>
<dbReference type="EnsemblMetazoa" id="CJA41179.1">
    <property type="protein sequence ID" value="CJA41179.1"/>
    <property type="gene ID" value="WBGene00217027"/>
</dbReference>
<reference evidence="4" key="1">
    <citation type="submission" date="2010-08" db="EMBL/GenBank/DDBJ databases">
        <authorList>
            <consortium name="Caenorhabditis japonica Sequencing Consortium"/>
            <person name="Wilson R.K."/>
        </authorList>
    </citation>
    <scope>NUCLEOTIDE SEQUENCE [LARGE SCALE GENOMIC DNA]</scope>
    <source>
        <strain evidence="4">DF5081</strain>
    </source>
</reference>
<sequence>MQFLVFFCLISVINAHVWNSDGSDRIVSQFIEMFAKTLSSQNRNAICNLFDDQYVFVGCTRQMNKELGTHLLTHLPAGTQFSFQLVKSCYKHQNVIEFSANVQGLGAPFQAQFLLVLGRGTFKLTYGTMTVCQQVPVAPVAPVAPPAIVDNSQVIVVTFLKQLESVIYQKDFQRFMQLVADGFIWQDCSAKYDRTQTIISLPNGACQTSKLLSYKVVDSSCIEYTVITKGVQGTAVKVQFTLHLNQNGGQLTGAKTLECSMAQNVYNNGNNNNNNQYALQQ</sequence>
<dbReference type="AlphaFoldDB" id="A0A8R1IT21"/>
<keyword evidence="1" id="KW-0732">Signal</keyword>
<dbReference type="Proteomes" id="UP000005237">
    <property type="component" value="Unassembled WGS sequence"/>
</dbReference>
<proteinExistence type="predicted"/>
<feature type="domain" description="NTF2-like" evidence="2">
    <location>
        <begin position="25"/>
        <end position="134"/>
    </location>
</feature>
<keyword evidence="4" id="KW-1185">Reference proteome</keyword>
<feature type="signal peptide" evidence="1">
    <location>
        <begin position="1"/>
        <end position="15"/>
    </location>
</feature>
<reference evidence="3" key="2">
    <citation type="submission" date="2022-06" db="UniProtKB">
        <authorList>
            <consortium name="EnsemblMetazoa"/>
        </authorList>
    </citation>
    <scope>IDENTIFICATION</scope>
    <source>
        <strain evidence="3">DF5081</strain>
    </source>
</reference>
<protein>
    <recommendedName>
        <fullName evidence="2">NTF2-like domain-containing protein</fullName>
    </recommendedName>
</protein>
<name>A0A8R1IT21_CAEJA</name>
<dbReference type="PANTHER" id="PTHR33940">
    <property type="entry name" value="PROTEIN CBG13625"/>
    <property type="match status" value="1"/>
</dbReference>
<evidence type="ECO:0000313" key="3">
    <source>
        <dbReference type="EnsemblMetazoa" id="CJA41179.1"/>
    </source>
</evidence>
<organism evidence="3 4">
    <name type="scientific">Caenorhabditis japonica</name>
    <dbReference type="NCBI Taxonomy" id="281687"/>
    <lineage>
        <taxon>Eukaryota</taxon>
        <taxon>Metazoa</taxon>
        <taxon>Ecdysozoa</taxon>
        <taxon>Nematoda</taxon>
        <taxon>Chromadorea</taxon>
        <taxon>Rhabditida</taxon>
        <taxon>Rhabditina</taxon>
        <taxon>Rhabditomorpha</taxon>
        <taxon>Rhabditoidea</taxon>
        <taxon>Rhabditidae</taxon>
        <taxon>Peloderinae</taxon>
        <taxon>Caenorhabditis</taxon>
    </lineage>
</organism>
<feature type="chain" id="PRO_5035796019" description="NTF2-like domain-containing protein" evidence="1">
    <location>
        <begin position="16"/>
        <end position="281"/>
    </location>
</feature>
<feature type="domain" description="NTF2-like" evidence="2">
    <location>
        <begin position="154"/>
        <end position="260"/>
    </location>
</feature>
<evidence type="ECO:0000313" key="4">
    <source>
        <dbReference type="Proteomes" id="UP000005237"/>
    </source>
</evidence>
<evidence type="ECO:0000256" key="1">
    <source>
        <dbReference type="SAM" id="SignalP"/>
    </source>
</evidence>
<dbReference type="InterPro" id="IPR058721">
    <property type="entry name" value="NTF2_3"/>
</dbReference>
<evidence type="ECO:0000259" key="2">
    <source>
        <dbReference type="Pfam" id="PF26530"/>
    </source>
</evidence>
<dbReference type="Pfam" id="PF26530">
    <property type="entry name" value="NTF2_3"/>
    <property type="match status" value="2"/>
</dbReference>